<gene>
    <name evidence="2" type="ORF">CYLTODRAFT_494861</name>
</gene>
<dbReference type="AlphaFoldDB" id="A0A0D7AW89"/>
<evidence type="ECO:0000313" key="3">
    <source>
        <dbReference type="Proteomes" id="UP000054007"/>
    </source>
</evidence>
<organism evidence="2 3">
    <name type="scientific">Cylindrobasidium torrendii FP15055 ss-10</name>
    <dbReference type="NCBI Taxonomy" id="1314674"/>
    <lineage>
        <taxon>Eukaryota</taxon>
        <taxon>Fungi</taxon>
        <taxon>Dikarya</taxon>
        <taxon>Basidiomycota</taxon>
        <taxon>Agaricomycotina</taxon>
        <taxon>Agaricomycetes</taxon>
        <taxon>Agaricomycetidae</taxon>
        <taxon>Agaricales</taxon>
        <taxon>Marasmiineae</taxon>
        <taxon>Physalacriaceae</taxon>
        <taxon>Cylindrobasidium</taxon>
    </lineage>
</organism>
<protein>
    <submittedName>
        <fullName evidence="2">Uncharacterized protein</fullName>
    </submittedName>
</protein>
<sequence length="193" mass="19886">MLAKDDGVTDVGGTADAGVLDVVQGAEEEDELAVVCHHCSGLGERCSGDGFGACLTCRVDGVVCSLVDGGVPSMLDSFLQCGNDVRDDFRLGVFMEAVKVRVFENDTLFKEWMEHFREEVWGSMGDAMAEGSNGLAGRGSGEPLVEGEPAPEGSLMSVQGGGADLDGGSDDSSMAPVQEGAGGEGLVGEEDDD</sequence>
<name>A0A0D7AW89_9AGAR</name>
<accession>A0A0D7AW89</accession>
<evidence type="ECO:0000256" key="1">
    <source>
        <dbReference type="SAM" id="MobiDB-lite"/>
    </source>
</evidence>
<proteinExistence type="predicted"/>
<evidence type="ECO:0000313" key="2">
    <source>
        <dbReference type="EMBL" id="KIY62124.1"/>
    </source>
</evidence>
<dbReference type="Proteomes" id="UP000054007">
    <property type="component" value="Unassembled WGS sequence"/>
</dbReference>
<feature type="region of interest" description="Disordered" evidence="1">
    <location>
        <begin position="131"/>
        <end position="193"/>
    </location>
</feature>
<dbReference type="EMBL" id="KN880822">
    <property type="protein sequence ID" value="KIY62124.1"/>
    <property type="molecule type" value="Genomic_DNA"/>
</dbReference>
<keyword evidence="3" id="KW-1185">Reference proteome</keyword>
<reference evidence="2 3" key="1">
    <citation type="journal article" date="2015" name="Fungal Genet. Biol.">
        <title>Evolution of novel wood decay mechanisms in Agaricales revealed by the genome sequences of Fistulina hepatica and Cylindrobasidium torrendii.</title>
        <authorList>
            <person name="Floudas D."/>
            <person name="Held B.W."/>
            <person name="Riley R."/>
            <person name="Nagy L.G."/>
            <person name="Koehler G."/>
            <person name="Ransdell A.S."/>
            <person name="Younus H."/>
            <person name="Chow J."/>
            <person name="Chiniquy J."/>
            <person name="Lipzen A."/>
            <person name="Tritt A."/>
            <person name="Sun H."/>
            <person name="Haridas S."/>
            <person name="LaButti K."/>
            <person name="Ohm R.A."/>
            <person name="Kues U."/>
            <person name="Blanchette R.A."/>
            <person name="Grigoriev I.V."/>
            <person name="Minto R.E."/>
            <person name="Hibbett D.S."/>
        </authorList>
    </citation>
    <scope>NUCLEOTIDE SEQUENCE [LARGE SCALE GENOMIC DNA]</scope>
    <source>
        <strain evidence="2 3">FP15055 ss-10</strain>
    </source>
</reference>